<dbReference type="InterPro" id="IPR011993">
    <property type="entry name" value="PH-like_dom_sf"/>
</dbReference>
<feature type="domain" description="FACT complex subunit SPT16 middle" evidence="13">
    <location>
        <begin position="534"/>
        <end position="679"/>
    </location>
</feature>
<comment type="similarity">
    <text evidence="1 10">Belongs to the peptidase M24 family. SPT16 subfamily.</text>
</comment>
<keyword evidence="16" id="KW-1185">Reference proteome</keyword>
<sequence length="1030" mass="115581">MSDVQLDADAFCSRLKLLYASWKERRLELWRGATSLAIFVGGRLESVMYMKSLALHMWLFGYEVPDVAMVFTEAELHILATQKKVQLFQKLANPCTERVGVKMVFHTKPKGEDGSAQVADLMAAIKACEPSVVGCLPKEQHEGKLAERWAEAFGEVKENAVDVSAGLGALMALKDDEEVKKVKKAAFLAAKVMKDFVVPKVEGIINEEKSVKHSKLQERTEEVIQEPQKAGIKLRAENCDIAFTPTFQSGGKYSLRLGEPSNSDILKDDVILIALGTKYSNYPAHIARCFLIDPSKSMEEEYAALLAAQDAAVASLKEGVELKAAKAAAVRVLQEKGQGHLVAKLQKNVGFGMGLELRDSALVLHDSNEAVAKPGMVFSVHVAVSKLEWPDAPNGRSKNYALQIGDTVVVQAGGKPPEVLTGACSKTWSDVAYYLKDDEEEGEEDALAPSPPAILEEGSRRRTRTEDPGYGSKEAQRKEIQDSLLAIKNRETYQRLTAGKDGPAEGASTSGRRVSEIQAYRSPAALPHARDLAVMVDQPNESVLLPILGVMVPFHILTIKNISSHTDGDHAYVRINFNFGGNYEPAMKMPHSIFLKELSFRSSDVRHASKVVQEMKVLRSTIVQREKERAERATLVEQEKLIKTKRVIRLSDLWIRPNFGGRGRKATGTLEAHQNGFRYSNFKGEQLDIMYRNIRFAFFQPAENEMITLVHFHLHNPIMVGKKKTKDVQFYTEVMDVVQTLDGNRRSMYDPDEIEEEQRERDRCIKVNREFQTFVKRVQESWEQNYHDLHLEFDIPFRDLGFNGVPHKSTAFLMPTVNCLVELIEMPFTVIALEDIEIVNLERVGFNLKNFDMAIVFKDFSREVFHIDAIPSQSLDTIKEWLTSVEKKYYESKMNLAWKPILKDIMEDPQGFFDNGGWNFLDIDASDSDEHESDAASEFQPDGDEEEASADYDSSETEASLVDSDEVVTEDSDDSDGGGEEAEGLTWEELEEEAKRQDRQKGEFSDSEDDAKKKRKKSSAGGNVAKRPRK</sequence>
<feature type="region of interest" description="Disordered" evidence="11">
    <location>
        <begin position="923"/>
        <end position="1030"/>
    </location>
</feature>
<comment type="subunit">
    <text evidence="10">Component of the FACT complex.</text>
</comment>
<dbReference type="InterPro" id="IPR036005">
    <property type="entry name" value="Creatinase/aminopeptidase-like"/>
</dbReference>
<evidence type="ECO:0000259" key="14">
    <source>
        <dbReference type="SMART" id="SM01287"/>
    </source>
</evidence>
<evidence type="ECO:0000256" key="9">
    <source>
        <dbReference type="ARBA" id="ARBA00023242"/>
    </source>
</evidence>
<evidence type="ECO:0000256" key="5">
    <source>
        <dbReference type="ARBA" id="ARBA00023015"/>
    </source>
</evidence>
<feature type="compositionally biased region" description="Acidic residues" evidence="11">
    <location>
        <begin position="963"/>
        <end position="992"/>
    </location>
</feature>
<evidence type="ECO:0000259" key="12">
    <source>
        <dbReference type="SMART" id="SM01285"/>
    </source>
</evidence>
<dbReference type="Gene3D" id="2.30.29.150">
    <property type="match status" value="1"/>
</dbReference>
<dbReference type="Proteomes" id="UP000708148">
    <property type="component" value="Unassembled WGS sequence"/>
</dbReference>
<dbReference type="Gene3D" id="3.90.230.10">
    <property type="entry name" value="Creatinase/methionine aminopeptidase superfamily"/>
    <property type="match status" value="1"/>
</dbReference>
<feature type="region of interest" description="Disordered" evidence="11">
    <location>
        <begin position="439"/>
        <end position="478"/>
    </location>
</feature>
<dbReference type="GO" id="GO:0006260">
    <property type="term" value="P:DNA replication"/>
    <property type="evidence" value="ECO:0007669"/>
    <property type="project" value="UniProtKB-KW"/>
</dbReference>
<evidence type="ECO:0000313" key="16">
    <source>
        <dbReference type="Proteomes" id="UP000708148"/>
    </source>
</evidence>
<evidence type="ECO:0000256" key="1">
    <source>
        <dbReference type="ARBA" id="ARBA00010779"/>
    </source>
</evidence>
<dbReference type="InterPro" id="IPR029149">
    <property type="entry name" value="Creatin/AminoP/Spt16_N"/>
</dbReference>
<dbReference type="Pfam" id="PF24824">
    <property type="entry name" value="PH_SPT16"/>
    <property type="match status" value="1"/>
</dbReference>
<dbReference type="Gene3D" id="2.30.29.210">
    <property type="entry name" value="FACT complex subunit Spt16p/Cdc68p"/>
    <property type="match status" value="1"/>
</dbReference>
<evidence type="ECO:0000256" key="11">
    <source>
        <dbReference type="SAM" id="MobiDB-lite"/>
    </source>
</evidence>
<reference evidence="15" key="1">
    <citation type="submission" date="2020-12" db="EMBL/GenBank/DDBJ databases">
        <authorList>
            <person name="Iha C."/>
        </authorList>
    </citation>
    <scope>NUCLEOTIDE SEQUENCE</scope>
</reference>
<keyword evidence="7 10" id="KW-0804">Transcription</keyword>
<dbReference type="Gene3D" id="2.30.29.30">
    <property type="entry name" value="Pleckstrin-homology domain (PH domain)/Phosphotyrosine-binding domain (PTB)"/>
    <property type="match status" value="1"/>
</dbReference>
<keyword evidence="9 10" id="KW-0539">Nucleus</keyword>
<dbReference type="SMART" id="SM01286">
    <property type="entry name" value="SPT16"/>
    <property type="match status" value="1"/>
</dbReference>
<keyword evidence="8 10" id="KW-0234">DNA repair</keyword>
<dbReference type="InterPro" id="IPR013719">
    <property type="entry name" value="RTT106/SPT16-like_middle_dom"/>
</dbReference>
<evidence type="ECO:0000313" key="15">
    <source>
        <dbReference type="EMBL" id="CAD7701780.1"/>
    </source>
</evidence>
<dbReference type="InterPro" id="IPR040258">
    <property type="entry name" value="Spt16"/>
</dbReference>
<dbReference type="InterPro" id="IPR048969">
    <property type="entry name" value="FACT_SPT16_C"/>
</dbReference>
<dbReference type="FunFam" id="2.30.29.30:FF:000017">
    <property type="entry name" value="FACT complex subunit SPT16"/>
    <property type="match status" value="1"/>
</dbReference>
<keyword evidence="2 10" id="KW-0158">Chromosome</keyword>
<keyword evidence="3 10" id="KW-0235">DNA replication</keyword>
<dbReference type="EMBL" id="CAJHUC010001631">
    <property type="protein sequence ID" value="CAD7701780.1"/>
    <property type="molecule type" value="Genomic_DNA"/>
</dbReference>
<dbReference type="PANTHER" id="PTHR13980">
    <property type="entry name" value="CDC68 RELATED"/>
    <property type="match status" value="1"/>
</dbReference>
<proteinExistence type="inferred from homology"/>
<accession>A0A8S1J6S4</accession>
<evidence type="ECO:0000256" key="4">
    <source>
        <dbReference type="ARBA" id="ARBA00022763"/>
    </source>
</evidence>
<dbReference type="Gene3D" id="3.40.350.10">
    <property type="entry name" value="Creatinase/prolidase N-terminal domain"/>
    <property type="match status" value="1"/>
</dbReference>
<dbReference type="GO" id="GO:0006368">
    <property type="term" value="P:transcription elongation by RNA polymerase II"/>
    <property type="evidence" value="ECO:0007669"/>
    <property type="project" value="TreeGrafter"/>
</dbReference>
<comment type="subcellular location">
    <subcellularLocation>
        <location evidence="10">Nucleus</location>
    </subcellularLocation>
    <subcellularLocation>
        <location evidence="10">Chromosome</location>
    </subcellularLocation>
</comment>
<dbReference type="FunFam" id="3.40.350.10:FF:000006">
    <property type="entry name" value="FACT complex subunit SPT16"/>
    <property type="match status" value="1"/>
</dbReference>
<organism evidence="15 16">
    <name type="scientific">Ostreobium quekettii</name>
    <dbReference type="NCBI Taxonomy" id="121088"/>
    <lineage>
        <taxon>Eukaryota</taxon>
        <taxon>Viridiplantae</taxon>
        <taxon>Chlorophyta</taxon>
        <taxon>core chlorophytes</taxon>
        <taxon>Ulvophyceae</taxon>
        <taxon>TCBD clade</taxon>
        <taxon>Bryopsidales</taxon>
        <taxon>Ostreobineae</taxon>
        <taxon>Ostreobiaceae</taxon>
        <taxon>Ostreobium</taxon>
    </lineage>
</organism>
<evidence type="ECO:0000256" key="10">
    <source>
        <dbReference type="RuleBase" id="RU367052"/>
    </source>
</evidence>
<keyword evidence="6" id="KW-0175">Coiled coil</keyword>
<dbReference type="GO" id="GO:0035101">
    <property type="term" value="C:FACT complex"/>
    <property type="evidence" value="ECO:0007669"/>
    <property type="project" value="UniProtKB-UniRule"/>
</dbReference>
<feature type="domain" description="FACT complex subunit SPT16 N-terminal lobe" evidence="12">
    <location>
        <begin position="6"/>
        <end position="167"/>
    </location>
</feature>
<dbReference type="GO" id="GO:0031491">
    <property type="term" value="F:nucleosome binding"/>
    <property type="evidence" value="ECO:0007669"/>
    <property type="project" value="TreeGrafter"/>
</dbReference>
<feature type="region of interest" description="Disordered" evidence="11">
    <location>
        <begin position="495"/>
        <end position="514"/>
    </location>
</feature>
<comment type="caution">
    <text evidence="15">The sequence shown here is derived from an EMBL/GenBank/DDBJ whole genome shotgun (WGS) entry which is preliminary data.</text>
</comment>
<evidence type="ECO:0000256" key="2">
    <source>
        <dbReference type="ARBA" id="ARBA00022454"/>
    </source>
</evidence>
<name>A0A8S1J6S4_9CHLO</name>
<dbReference type="InterPro" id="IPR013953">
    <property type="entry name" value="FACT_SPT16_M"/>
</dbReference>
<dbReference type="Pfam" id="PF14826">
    <property type="entry name" value="FACT-Spt16_Nlob"/>
    <property type="match status" value="1"/>
</dbReference>
<dbReference type="Pfam" id="PF21091">
    <property type="entry name" value="SPT16_C"/>
    <property type="match status" value="1"/>
</dbReference>
<comment type="function">
    <text evidence="10">Component of the FACT complex, a general chromatin factor that acts to reorganize nucleosomes. The FACT complex is involved in multiple processes that require DNA as a template such as mRNA elongation, DNA replication and DNA repair. During transcription elongation the FACT complex acts as a histone chaperone that both destabilizes and restores nucleosomal structure. It facilitates the passage of RNA polymerase II and transcription by promoting the dissociation of one histone H2A-H2B dimer from the nucleosome, then subsequently promotes the reestablishment of the nucleosome following the passage of RNA polymerase II.</text>
</comment>
<evidence type="ECO:0000256" key="7">
    <source>
        <dbReference type="ARBA" id="ARBA00023163"/>
    </source>
</evidence>
<evidence type="ECO:0000256" key="8">
    <source>
        <dbReference type="ARBA" id="ARBA00023204"/>
    </source>
</evidence>
<protein>
    <recommendedName>
        <fullName evidence="10">FACT complex subunit</fullName>
    </recommendedName>
</protein>
<gene>
    <name evidence="15" type="ORF">OSTQU699_LOCUS7137</name>
</gene>
<dbReference type="FunFam" id="3.90.230.10:FF:000005">
    <property type="entry name" value="FACT complex subunit spt16"/>
    <property type="match status" value="1"/>
</dbReference>
<keyword evidence="5 10" id="KW-0805">Transcription regulation</keyword>
<dbReference type="Pfam" id="PF00557">
    <property type="entry name" value="Peptidase_M24"/>
    <property type="match status" value="1"/>
</dbReference>
<dbReference type="SMART" id="SM01287">
    <property type="entry name" value="Rtt106"/>
    <property type="match status" value="1"/>
</dbReference>
<feature type="compositionally biased region" description="Acidic residues" evidence="11">
    <location>
        <begin position="941"/>
        <end position="956"/>
    </location>
</feature>
<dbReference type="SUPFAM" id="SSF55920">
    <property type="entry name" value="Creatinase/aminopeptidase"/>
    <property type="match status" value="1"/>
</dbReference>
<feature type="compositionally biased region" description="Basic and acidic residues" evidence="11">
    <location>
        <begin position="457"/>
        <end position="467"/>
    </location>
</feature>
<dbReference type="OrthoDB" id="10251642at2759"/>
<dbReference type="InterPro" id="IPR029148">
    <property type="entry name" value="FACT-SPT16_Nlobe"/>
</dbReference>
<evidence type="ECO:0000259" key="13">
    <source>
        <dbReference type="SMART" id="SM01286"/>
    </source>
</evidence>
<dbReference type="InterPro" id="IPR056595">
    <property type="entry name" value="Fact-SPT16_PH"/>
</dbReference>
<keyword evidence="4 10" id="KW-0227">DNA damage</keyword>
<dbReference type="SMART" id="SM01285">
    <property type="entry name" value="FACT-Spt16_Nlob"/>
    <property type="match status" value="1"/>
</dbReference>
<dbReference type="InterPro" id="IPR000994">
    <property type="entry name" value="Pept_M24"/>
</dbReference>
<dbReference type="GO" id="GO:0006281">
    <property type="term" value="P:DNA repair"/>
    <property type="evidence" value="ECO:0007669"/>
    <property type="project" value="UniProtKB-UniRule"/>
</dbReference>
<dbReference type="Pfam" id="PF08644">
    <property type="entry name" value="SPT16"/>
    <property type="match status" value="1"/>
</dbReference>
<dbReference type="Pfam" id="PF08512">
    <property type="entry name" value="Rttp106-like_middle"/>
    <property type="match status" value="1"/>
</dbReference>
<dbReference type="AlphaFoldDB" id="A0A8S1J6S4"/>
<dbReference type="PANTHER" id="PTHR13980:SF15">
    <property type="entry name" value="FACT COMPLEX SUBUNIT SPT16"/>
    <property type="match status" value="1"/>
</dbReference>
<dbReference type="FunFam" id="2.30.29.150:FF:000004">
    <property type="entry name" value="FACT complex subunit SPT16"/>
    <property type="match status" value="1"/>
</dbReference>
<evidence type="ECO:0000256" key="6">
    <source>
        <dbReference type="ARBA" id="ARBA00023054"/>
    </source>
</evidence>
<feature type="domain" description="Histone chaperone RTT106/FACT complex subunit SPT16-like middle" evidence="14">
    <location>
        <begin position="802"/>
        <end position="892"/>
    </location>
</feature>
<feature type="compositionally biased region" description="Basic and acidic residues" evidence="11">
    <location>
        <begin position="993"/>
        <end position="1004"/>
    </location>
</feature>
<evidence type="ECO:0000256" key="3">
    <source>
        <dbReference type="ARBA" id="ARBA00022705"/>
    </source>
</evidence>